<feature type="transmembrane region" description="Helical" evidence="1">
    <location>
        <begin position="190"/>
        <end position="212"/>
    </location>
</feature>
<keyword evidence="1" id="KW-1133">Transmembrane helix</keyword>
<dbReference type="EMBL" id="CP003130">
    <property type="protein sequence ID" value="AEU35678.1"/>
    <property type="molecule type" value="Genomic_DNA"/>
</dbReference>
<dbReference type="HOGENOM" id="CLU_1014756_0_0_0"/>
<organism evidence="2 3">
    <name type="scientific">Granulicella mallensis (strain ATCC BAA-1857 / DSM 23137 / MP5ACTX8)</name>
    <dbReference type="NCBI Taxonomy" id="682795"/>
    <lineage>
        <taxon>Bacteria</taxon>
        <taxon>Pseudomonadati</taxon>
        <taxon>Acidobacteriota</taxon>
        <taxon>Terriglobia</taxon>
        <taxon>Terriglobales</taxon>
        <taxon>Acidobacteriaceae</taxon>
        <taxon>Granulicella</taxon>
    </lineage>
</organism>
<feature type="transmembrane region" description="Helical" evidence="1">
    <location>
        <begin position="124"/>
        <end position="140"/>
    </location>
</feature>
<evidence type="ECO:0000313" key="2">
    <source>
        <dbReference type="EMBL" id="AEU35678.1"/>
    </source>
</evidence>
<keyword evidence="3" id="KW-1185">Reference proteome</keyword>
<dbReference type="KEGG" id="gma:AciX8_1335"/>
<evidence type="ECO:0000313" key="3">
    <source>
        <dbReference type="Proteomes" id="UP000007113"/>
    </source>
</evidence>
<dbReference type="eggNOG" id="ENOG50336BD">
    <property type="taxonomic scope" value="Bacteria"/>
</dbReference>
<feature type="transmembrane region" description="Helical" evidence="1">
    <location>
        <begin position="160"/>
        <end position="178"/>
    </location>
</feature>
<keyword evidence="1" id="KW-0472">Membrane</keyword>
<feature type="transmembrane region" description="Helical" evidence="1">
    <location>
        <begin position="80"/>
        <end position="104"/>
    </location>
</feature>
<keyword evidence="1" id="KW-0812">Transmembrane</keyword>
<dbReference type="Proteomes" id="UP000007113">
    <property type="component" value="Chromosome"/>
</dbReference>
<reference evidence="2 3" key="1">
    <citation type="submission" date="2011-11" db="EMBL/GenBank/DDBJ databases">
        <title>Complete sequence of Granulicella mallensis MP5ACTX8.</title>
        <authorList>
            <consortium name="US DOE Joint Genome Institute"/>
            <person name="Lucas S."/>
            <person name="Copeland A."/>
            <person name="Lapidus A."/>
            <person name="Cheng J.-F."/>
            <person name="Goodwin L."/>
            <person name="Pitluck S."/>
            <person name="Peters L."/>
            <person name="Lu M."/>
            <person name="Detter J.C."/>
            <person name="Han C."/>
            <person name="Tapia R."/>
            <person name="Land M."/>
            <person name="Hauser L."/>
            <person name="Kyrpides N."/>
            <person name="Ivanova N."/>
            <person name="Mikhailova N."/>
            <person name="Pagani I."/>
            <person name="Rawat S."/>
            <person name="Mannisto M."/>
            <person name="Haggblom M."/>
            <person name="Woyke T."/>
        </authorList>
    </citation>
    <scope>NUCLEOTIDE SEQUENCE [LARGE SCALE GENOMIC DNA]</scope>
    <source>
        <strain evidence="3">ATCC BAA-1857 / DSM 23137 / MP5ACTX8</strain>
    </source>
</reference>
<dbReference type="RefSeq" id="WP_014264558.1">
    <property type="nucleotide sequence ID" value="NC_016631.1"/>
</dbReference>
<name>G8NZ26_GRAMM</name>
<dbReference type="OrthoDB" id="110982at2"/>
<protein>
    <submittedName>
        <fullName evidence="2">Uncharacterized protein</fullName>
    </submittedName>
</protein>
<proteinExistence type="predicted"/>
<accession>G8NZ26</accession>
<dbReference type="STRING" id="682795.AciX8_1335"/>
<dbReference type="AlphaFoldDB" id="G8NZ26"/>
<gene>
    <name evidence="2" type="ordered locus">AciX8_1335</name>
</gene>
<evidence type="ECO:0000256" key="1">
    <source>
        <dbReference type="SAM" id="Phobius"/>
    </source>
</evidence>
<sequence>MSHSLPSPLPLFDRILLRILGKAVPAAEREEWFHTWQAELWHIHHRTRSRRSQALSVMVDLSIGLMRDALWLRTDSWRRALSGTATLCLSLLFALCLLSALASLALSGGWHALSLNLSNPSRRFLIETPLVAFVTFATASRRHVKPSATGKTMYWIKRQLFFAAKATLVLALSFLLSTDICQPLHAPLPITADLAQVLISACISLVGLRWAFHDQGQRCNQCLRVLSTPARVGRPSHNLLEWNGNELVCRQGHGMLSIPEMETSWCRSSEWITQNPGWDRVAGVS</sequence>